<evidence type="ECO:0000313" key="9">
    <source>
        <dbReference type="Proteomes" id="UP000615455"/>
    </source>
</evidence>
<dbReference type="PANTHER" id="PTHR20855:SF3">
    <property type="entry name" value="LD03007P"/>
    <property type="match status" value="1"/>
</dbReference>
<evidence type="ECO:0000313" key="8">
    <source>
        <dbReference type="EMBL" id="GGI43990.1"/>
    </source>
</evidence>
<comment type="similarity">
    <text evidence="2">Belongs to the UPF0073 (Hly-III) family.</text>
</comment>
<dbReference type="Pfam" id="PF03006">
    <property type="entry name" value="HlyIII"/>
    <property type="match status" value="1"/>
</dbReference>
<proteinExistence type="inferred from homology"/>
<keyword evidence="3" id="KW-1003">Cell membrane</keyword>
<gene>
    <name evidence="8" type="primary">yplQ</name>
    <name evidence="8" type="ORF">GCM10008018_04880</name>
</gene>
<evidence type="ECO:0000256" key="1">
    <source>
        <dbReference type="ARBA" id="ARBA00004651"/>
    </source>
</evidence>
<evidence type="ECO:0000256" key="6">
    <source>
        <dbReference type="ARBA" id="ARBA00023136"/>
    </source>
</evidence>
<evidence type="ECO:0000256" key="3">
    <source>
        <dbReference type="ARBA" id="ARBA00022475"/>
    </source>
</evidence>
<evidence type="ECO:0000256" key="2">
    <source>
        <dbReference type="ARBA" id="ARBA00008488"/>
    </source>
</evidence>
<evidence type="ECO:0000256" key="7">
    <source>
        <dbReference type="SAM" id="Phobius"/>
    </source>
</evidence>
<keyword evidence="4 7" id="KW-0812">Transmembrane</keyword>
<evidence type="ECO:0000256" key="4">
    <source>
        <dbReference type="ARBA" id="ARBA00022692"/>
    </source>
</evidence>
<comment type="caution">
    <text evidence="8">The sequence shown here is derived from an EMBL/GenBank/DDBJ whole genome shotgun (WGS) entry which is preliminary data.</text>
</comment>
<protein>
    <submittedName>
        <fullName evidence="8">Hemolysin III</fullName>
    </submittedName>
</protein>
<dbReference type="InterPro" id="IPR005744">
    <property type="entry name" value="Hy-lIII"/>
</dbReference>
<keyword evidence="5 7" id="KW-1133">Transmembrane helix</keyword>
<comment type="subcellular location">
    <subcellularLocation>
        <location evidence="1">Cell membrane</location>
        <topology evidence="1">Multi-pass membrane protein</topology>
    </subcellularLocation>
</comment>
<feature type="transmembrane region" description="Helical" evidence="7">
    <location>
        <begin position="79"/>
        <end position="97"/>
    </location>
</feature>
<feature type="transmembrane region" description="Helical" evidence="7">
    <location>
        <begin position="12"/>
        <end position="32"/>
    </location>
</feature>
<dbReference type="NCBIfam" id="TIGR01065">
    <property type="entry name" value="hlyIII"/>
    <property type="match status" value="1"/>
</dbReference>
<evidence type="ECO:0000256" key="5">
    <source>
        <dbReference type="ARBA" id="ARBA00022989"/>
    </source>
</evidence>
<sequence length="214" mass="24602">MDDRLHLKEERWNAISHGIGMVLSIFGLVMLLQRSSLFEDLTYTISNLIYGASYCLVYLSSTLLHASRSRKWGERFERLDHAAIFIAIAGSYTPFLLITLPGWIGYSLLGLIWVLAIGGVRYVKFIIHRFLPWGLCFYLMMGAFMISLIAPLYERLPAEAVVWILLGVSSYLIGLVFFLWRKLRYHHTIWHLFVLSGSSCHFIAVYAYVMPSLL</sequence>
<feature type="transmembrane region" description="Helical" evidence="7">
    <location>
        <begin position="192"/>
        <end position="209"/>
    </location>
</feature>
<name>A0ABQ2BNQ4_9BACL</name>
<dbReference type="RefSeq" id="WP_189006976.1">
    <property type="nucleotide sequence ID" value="NZ_BMHE01000001.1"/>
</dbReference>
<dbReference type="EMBL" id="BMHE01000001">
    <property type="protein sequence ID" value="GGI43990.1"/>
    <property type="molecule type" value="Genomic_DNA"/>
</dbReference>
<dbReference type="Proteomes" id="UP000615455">
    <property type="component" value="Unassembled WGS sequence"/>
</dbReference>
<feature type="transmembrane region" description="Helical" evidence="7">
    <location>
        <begin position="160"/>
        <end position="180"/>
    </location>
</feature>
<dbReference type="PANTHER" id="PTHR20855">
    <property type="entry name" value="ADIPOR/PROGESTIN RECEPTOR-RELATED"/>
    <property type="match status" value="1"/>
</dbReference>
<dbReference type="InterPro" id="IPR004254">
    <property type="entry name" value="AdipoR/HlyIII-related"/>
</dbReference>
<keyword evidence="9" id="KW-1185">Reference proteome</keyword>
<reference evidence="9" key="1">
    <citation type="journal article" date="2019" name="Int. J. Syst. Evol. Microbiol.">
        <title>The Global Catalogue of Microorganisms (GCM) 10K type strain sequencing project: providing services to taxonomists for standard genome sequencing and annotation.</title>
        <authorList>
            <consortium name="The Broad Institute Genomics Platform"/>
            <consortium name="The Broad Institute Genome Sequencing Center for Infectious Disease"/>
            <person name="Wu L."/>
            <person name="Ma J."/>
        </authorList>
    </citation>
    <scope>NUCLEOTIDE SEQUENCE [LARGE SCALE GENOMIC DNA]</scope>
    <source>
        <strain evidence="9">CGMCC 1.15043</strain>
    </source>
</reference>
<feature type="transmembrane region" description="Helical" evidence="7">
    <location>
        <begin position="44"/>
        <end position="67"/>
    </location>
</feature>
<feature type="transmembrane region" description="Helical" evidence="7">
    <location>
        <begin position="135"/>
        <end position="154"/>
    </location>
</feature>
<feature type="transmembrane region" description="Helical" evidence="7">
    <location>
        <begin position="103"/>
        <end position="123"/>
    </location>
</feature>
<keyword evidence="6 7" id="KW-0472">Membrane</keyword>
<organism evidence="8 9">
    <name type="scientific">Paenibacillus marchantiophytorum</name>
    <dbReference type="NCBI Taxonomy" id="1619310"/>
    <lineage>
        <taxon>Bacteria</taxon>
        <taxon>Bacillati</taxon>
        <taxon>Bacillota</taxon>
        <taxon>Bacilli</taxon>
        <taxon>Bacillales</taxon>
        <taxon>Paenibacillaceae</taxon>
        <taxon>Paenibacillus</taxon>
    </lineage>
</organism>
<accession>A0ABQ2BNQ4</accession>